<dbReference type="GO" id="GO:0031992">
    <property type="term" value="F:energy transducer activity"/>
    <property type="evidence" value="ECO:0007669"/>
    <property type="project" value="TreeGrafter"/>
</dbReference>
<keyword evidence="7" id="KW-0653">Protein transport</keyword>
<dbReference type="InterPro" id="IPR051045">
    <property type="entry name" value="TonB-dependent_transducer"/>
</dbReference>
<name>A0A0H5LWE3_YERIN</name>
<dbReference type="InterPro" id="IPR037682">
    <property type="entry name" value="TonB_C"/>
</dbReference>
<evidence type="ECO:0000256" key="5">
    <source>
        <dbReference type="ARBA" id="ARBA00022519"/>
    </source>
</evidence>
<feature type="region of interest" description="Disordered" evidence="10">
    <location>
        <begin position="124"/>
        <end position="168"/>
    </location>
</feature>
<dbReference type="EMBL" id="CWJI01000006">
    <property type="protein sequence ID" value="CRY55468.1"/>
    <property type="molecule type" value="Genomic_DNA"/>
</dbReference>
<evidence type="ECO:0000256" key="3">
    <source>
        <dbReference type="ARBA" id="ARBA00022448"/>
    </source>
</evidence>
<dbReference type="Pfam" id="PF03544">
    <property type="entry name" value="TonB_C"/>
    <property type="match status" value="1"/>
</dbReference>
<dbReference type="PANTHER" id="PTHR33446:SF2">
    <property type="entry name" value="PROTEIN TONB"/>
    <property type="match status" value="1"/>
</dbReference>
<dbReference type="PROSITE" id="PS52015">
    <property type="entry name" value="TONB_CTD"/>
    <property type="match status" value="1"/>
</dbReference>
<evidence type="ECO:0000256" key="2">
    <source>
        <dbReference type="ARBA" id="ARBA00006555"/>
    </source>
</evidence>
<evidence type="ECO:0000256" key="10">
    <source>
        <dbReference type="SAM" id="MobiDB-lite"/>
    </source>
</evidence>
<evidence type="ECO:0000256" key="4">
    <source>
        <dbReference type="ARBA" id="ARBA00022475"/>
    </source>
</evidence>
<evidence type="ECO:0000256" key="8">
    <source>
        <dbReference type="ARBA" id="ARBA00022989"/>
    </source>
</evidence>
<dbReference type="GO" id="GO:0055085">
    <property type="term" value="P:transmembrane transport"/>
    <property type="evidence" value="ECO:0007669"/>
    <property type="project" value="InterPro"/>
</dbReference>
<evidence type="ECO:0000313" key="13">
    <source>
        <dbReference type="Proteomes" id="UP000043316"/>
    </source>
</evidence>
<dbReference type="NCBIfam" id="TIGR01352">
    <property type="entry name" value="tonB_Cterm"/>
    <property type="match status" value="1"/>
</dbReference>
<keyword evidence="9" id="KW-0472">Membrane</keyword>
<gene>
    <name evidence="12" type="ORF">ERS008476_02464</name>
</gene>
<evidence type="ECO:0000256" key="9">
    <source>
        <dbReference type="ARBA" id="ARBA00023136"/>
    </source>
</evidence>
<evidence type="ECO:0000313" key="12">
    <source>
        <dbReference type="EMBL" id="CRY55468.1"/>
    </source>
</evidence>
<dbReference type="Proteomes" id="UP000043316">
    <property type="component" value="Unassembled WGS sequence"/>
</dbReference>
<feature type="compositionally biased region" description="Low complexity" evidence="10">
    <location>
        <begin position="145"/>
        <end position="160"/>
    </location>
</feature>
<keyword evidence="6" id="KW-0812">Transmembrane</keyword>
<dbReference type="PROSITE" id="PS51257">
    <property type="entry name" value="PROKAR_LIPOPROTEIN"/>
    <property type="match status" value="1"/>
</dbReference>
<protein>
    <submittedName>
        <fullName evidence="12">TonB domain-containing protein</fullName>
    </submittedName>
</protein>
<keyword evidence="4" id="KW-1003">Cell membrane</keyword>
<evidence type="ECO:0000256" key="7">
    <source>
        <dbReference type="ARBA" id="ARBA00022927"/>
    </source>
</evidence>
<organism evidence="12 13">
    <name type="scientific">Yersinia intermedia</name>
    <dbReference type="NCBI Taxonomy" id="631"/>
    <lineage>
        <taxon>Bacteria</taxon>
        <taxon>Pseudomonadati</taxon>
        <taxon>Pseudomonadota</taxon>
        <taxon>Gammaproteobacteria</taxon>
        <taxon>Enterobacterales</taxon>
        <taxon>Yersiniaceae</taxon>
        <taxon>Yersinia</taxon>
    </lineage>
</organism>
<feature type="domain" description="TonB C-terminal" evidence="11">
    <location>
        <begin position="183"/>
        <end position="278"/>
    </location>
</feature>
<sequence length="278" mass="30763">MINHMKIRQNNNRMTLWLSSAILASCVHAYLLWWLSLVAIPTTVLNSYPMAVMVRLAAEPAFTPNVEPHPVVGITQNTSEAAVDPTEEPPEQASELLAAPESPNAILNVEKEREIVKKQQIKIKRPQQEVTKPRKPVTEETLVHPSKPSLPTATSSSSLSGQNQETAAAMNSDSLHMQQIKMNWRSRLQGHLIGFKRYPPIAKKQRQQGIATIRFVVNKDGNVLSAQLVKSSGVAILDREALALIKRAQPLPKPPNELLSHGQITLALPIGFDLKNKN</sequence>
<comment type="subcellular location">
    <subcellularLocation>
        <location evidence="1">Cell inner membrane</location>
        <topology evidence="1">Single-pass membrane protein</topology>
        <orientation evidence="1">Periplasmic side</orientation>
    </subcellularLocation>
</comment>
<dbReference type="GO" id="GO:0098797">
    <property type="term" value="C:plasma membrane protein complex"/>
    <property type="evidence" value="ECO:0007669"/>
    <property type="project" value="TreeGrafter"/>
</dbReference>
<dbReference type="AlphaFoldDB" id="A0A0H5LWE3"/>
<dbReference type="GO" id="GO:0015031">
    <property type="term" value="P:protein transport"/>
    <property type="evidence" value="ECO:0007669"/>
    <property type="project" value="UniProtKB-KW"/>
</dbReference>
<dbReference type="SUPFAM" id="SSF74653">
    <property type="entry name" value="TolA/TonB C-terminal domain"/>
    <property type="match status" value="1"/>
</dbReference>
<comment type="similarity">
    <text evidence="2">Belongs to the TonB family.</text>
</comment>
<keyword evidence="5" id="KW-0997">Cell inner membrane</keyword>
<evidence type="ECO:0000259" key="11">
    <source>
        <dbReference type="PROSITE" id="PS52015"/>
    </source>
</evidence>
<reference evidence="13" key="1">
    <citation type="submission" date="2015-03" db="EMBL/GenBank/DDBJ databases">
        <authorList>
            <consortium name="Pathogen Informatics"/>
        </authorList>
    </citation>
    <scope>NUCLEOTIDE SEQUENCE [LARGE SCALE GENOMIC DNA]</scope>
    <source>
        <strain evidence="13">R148</strain>
    </source>
</reference>
<dbReference type="Gene3D" id="3.30.1150.10">
    <property type="match status" value="1"/>
</dbReference>
<dbReference type="PANTHER" id="PTHR33446">
    <property type="entry name" value="PROTEIN TONB-RELATED"/>
    <property type="match status" value="1"/>
</dbReference>
<dbReference type="InterPro" id="IPR006260">
    <property type="entry name" value="TonB/TolA_C"/>
</dbReference>
<feature type="region of interest" description="Disordered" evidence="10">
    <location>
        <begin position="79"/>
        <end position="102"/>
    </location>
</feature>
<evidence type="ECO:0000256" key="1">
    <source>
        <dbReference type="ARBA" id="ARBA00004383"/>
    </source>
</evidence>
<accession>A0A0H5LWE3</accession>
<keyword evidence="8" id="KW-1133">Transmembrane helix</keyword>
<keyword evidence="3" id="KW-0813">Transport</keyword>
<proteinExistence type="inferred from homology"/>
<evidence type="ECO:0000256" key="6">
    <source>
        <dbReference type="ARBA" id="ARBA00022692"/>
    </source>
</evidence>